<evidence type="ECO:0000313" key="2">
    <source>
        <dbReference type="Proteomes" id="UP000002039"/>
    </source>
</evidence>
<sequence>MLDLIAVDPSMCEGDEVQHPHEAGRAASEHAIPDAPHWEEAGGGESIAADINCSGLVSGDTRQGDVPGIIEQRRLCC</sequence>
<dbReference type="RefSeq" id="XP_045282085.1">
    <property type="nucleotide sequence ID" value="XM_045426610.1"/>
</dbReference>
<dbReference type="EMBL" id="EQ999980">
    <property type="protein sequence ID" value="OAT02358.1"/>
    <property type="molecule type" value="Genomic_DNA"/>
</dbReference>
<name>A0ABX2VZR5_AJEDR</name>
<dbReference type="GeneID" id="69032389"/>
<reference evidence="2" key="1">
    <citation type="journal article" date="2015" name="PLoS Genet.">
        <title>The dynamic genome and transcriptome of the human fungal pathogen Blastomyces and close relative Emmonsia.</title>
        <authorList>
            <person name="Munoz J.F."/>
            <person name="Gauthier G.M."/>
            <person name="Desjardins C.A."/>
            <person name="Gallo J.E."/>
            <person name="Holder J."/>
            <person name="Sullivan T.D."/>
            <person name="Marty A.J."/>
            <person name="Carmen J.C."/>
            <person name="Chen Z."/>
            <person name="Ding L."/>
            <person name="Gujja S."/>
            <person name="Magrini V."/>
            <person name="Misas E."/>
            <person name="Mitreva M."/>
            <person name="Priest M."/>
            <person name="Saif S."/>
            <person name="Whiston E.A."/>
            <person name="Young S."/>
            <person name="Zeng Q."/>
            <person name="Goldman W.E."/>
            <person name="Mardis E.R."/>
            <person name="Taylor J.W."/>
            <person name="McEwen J.G."/>
            <person name="Clay O.K."/>
            <person name="Klein B.S."/>
            <person name="Cuomo C.A."/>
        </authorList>
    </citation>
    <scope>NUCLEOTIDE SEQUENCE [LARGE SCALE GENOMIC DNA]</scope>
    <source>
        <strain evidence="2">ER-3 / ATCC MYA-2586</strain>
    </source>
</reference>
<gene>
    <name evidence="1" type="ORF">BDCG_17497</name>
</gene>
<accession>A0ABX2VZR5</accession>
<keyword evidence="2" id="KW-1185">Reference proteome</keyword>
<protein>
    <submittedName>
        <fullName evidence="1">Uncharacterized protein</fullName>
    </submittedName>
</protein>
<dbReference type="Proteomes" id="UP000002039">
    <property type="component" value="Unassembled WGS sequence"/>
</dbReference>
<evidence type="ECO:0000313" key="1">
    <source>
        <dbReference type="EMBL" id="OAT02358.1"/>
    </source>
</evidence>
<organism evidence="1 2">
    <name type="scientific">Ajellomyces dermatitidis (strain ER-3 / ATCC MYA-2586)</name>
    <name type="common">Blastomyces dermatitidis</name>
    <dbReference type="NCBI Taxonomy" id="559297"/>
    <lineage>
        <taxon>Eukaryota</taxon>
        <taxon>Fungi</taxon>
        <taxon>Dikarya</taxon>
        <taxon>Ascomycota</taxon>
        <taxon>Pezizomycotina</taxon>
        <taxon>Eurotiomycetes</taxon>
        <taxon>Eurotiomycetidae</taxon>
        <taxon>Onygenales</taxon>
        <taxon>Ajellomycetaceae</taxon>
        <taxon>Blastomyces</taxon>
    </lineage>
</organism>
<proteinExistence type="predicted"/>